<evidence type="ECO:0000313" key="1">
    <source>
        <dbReference type="EMBL" id="EPX60086.1"/>
    </source>
</evidence>
<dbReference type="AlphaFoldDB" id="S9PAH1"/>
<accession>S9PAH1</accession>
<gene>
    <name evidence="1" type="ORF">D187_002172</name>
</gene>
<protein>
    <submittedName>
        <fullName evidence="1">Uncharacterized protein</fullName>
    </submittedName>
</protein>
<dbReference type="EMBL" id="ANAH02000014">
    <property type="protein sequence ID" value="EPX60086.1"/>
    <property type="molecule type" value="Genomic_DNA"/>
</dbReference>
<keyword evidence="2" id="KW-1185">Reference proteome</keyword>
<sequence length="74" mass="8141">MELARHFERSVWLNPEPIQTWRGNTIAAVRNVVDMFPLTLDGLGEALGHLTKGKMVRAAGSEAAALTSMSWAFD</sequence>
<dbReference type="Proteomes" id="UP000011682">
    <property type="component" value="Unassembled WGS sequence"/>
</dbReference>
<organism evidence="1 2">
    <name type="scientific">Cystobacter fuscus (strain ATCC 25194 / DSM 2262 / NBRC 100088 / M29)</name>
    <dbReference type="NCBI Taxonomy" id="1242864"/>
    <lineage>
        <taxon>Bacteria</taxon>
        <taxon>Pseudomonadati</taxon>
        <taxon>Myxococcota</taxon>
        <taxon>Myxococcia</taxon>
        <taxon>Myxococcales</taxon>
        <taxon>Cystobacterineae</taxon>
        <taxon>Archangiaceae</taxon>
        <taxon>Cystobacter</taxon>
    </lineage>
</organism>
<proteinExistence type="predicted"/>
<reference evidence="1" key="1">
    <citation type="submission" date="2013-05" db="EMBL/GenBank/DDBJ databases">
        <title>Genome assembly of Cystobacter fuscus DSM 2262.</title>
        <authorList>
            <person name="Sharma G."/>
            <person name="Khatri I."/>
            <person name="Kaur C."/>
            <person name="Mayilraj S."/>
            <person name="Subramanian S."/>
        </authorList>
    </citation>
    <scope>NUCLEOTIDE SEQUENCE [LARGE SCALE GENOMIC DNA]</scope>
    <source>
        <strain evidence="1">DSM 2262</strain>
    </source>
</reference>
<comment type="caution">
    <text evidence="1">The sequence shown here is derived from an EMBL/GenBank/DDBJ whole genome shotgun (WGS) entry which is preliminary data.</text>
</comment>
<dbReference type="eggNOG" id="COG3825">
    <property type="taxonomic scope" value="Bacteria"/>
</dbReference>
<name>S9PAH1_CYSF2</name>
<dbReference type="RefSeq" id="WP_002625951.1">
    <property type="nucleotide sequence ID" value="NZ_ANAH02000014.1"/>
</dbReference>
<evidence type="ECO:0000313" key="2">
    <source>
        <dbReference type="Proteomes" id="UP000011682"/>
    </source>
</evidence>